<dbReference type="PANTHER" id="PTHR47235">
    <property type="entry name" value="BLR6548 PROTEIN"/>
    <property type="match status" value="1"/>
</dbReference>
<evidence type="ECO:0000256" key="2">
    <source>
        <dbReference type="ARBA" id="ARBA00022729"/>
    </source>
</evidence>
<dbReference type="InterPro" id="IPR028082">
    <property type="entry name" value="Peripla_BP_I"/>
</dbReference>
<keyword evidence="5" id="KW-1185">Reference proteome</keyword>
<dbReference type="SUPFAM" id="SSF53822">
    <property type="entry name" value="Periplasmic binding protein-like I"/>
    <property type="match status" value="1"/>
</dbReference>
<sequence>MKRCLLLLLFLLAACDRGVPVTVHEDENPGVFPDKVVLGSSLALEGHASYLGTQTLHGALAYINNVNSEGGVHGRQLKLVSYDDSYDPPKCLINTQRLIIEDKVFALFGYVGTPTTVKVLPLVAAARIPLLGMFTGANALRNPFNRYIINVRPSYYQETQQAVRHMVQDLGLTKIAVFYQYDAFGFDGLTGTELALKDLGLEPIARGSYTRGSLDVAEGVARIKDSGAQAVFLIGTTTPCIKFINELGANGVHPVYYTVSFIGAREFARNLCKNDDDAVIMSQVVPPFTLPDDLTHSEAAEYITALKLSYPDDTPNLVGLEGFFNARVLVEGLRRAGPELTRDKFIQAIESMNKFEIAPGITISFDGKDHQGMDKIYFTRFSDGRFEVMDNWDSLRRSTLR</sequence>
<evidence type="ECO:0000256" key="1">
    <source>
        <dbReference type="ARBA" id="ARBA00010062"/>
    </source>
</evidence>
<dbReference type="RefSeq" id="WP_092159723.1">
    <property type="nucleotide sequence ID" value="NZ_FNGA01000002.1"/>
</dbReference>
<gene>
    <name evidence="4" type="ORF">SAMN05660337_1489</name>
</gene>
<evidence type="ECO:0000313" key="4">
    <source>
        <dbReference type="EMBL" id="SDK86215.1"/>
    </source>
</evidence>
<organism evidence="4 5">
    <name type="scientific">Maridesulfovibrio ferrireducens</name>
    <dbReference type="NCBI Taxonomy" id="246191"/>
    <lineage>
        <taxon>Bacteria</taxon>
        <taxon>Pseudomonadati</taxon>
        <taxon>Thermodesulfobacteriota</taxon>
        <taxon>Desulfovibrionia</taxon>
        <taxon>Desulfovibrionales</taxon>
        <taxon>Desulfovibrionaceae</taxon>
        <taxon>Maridesulfovibrio</taxon>
    </lineage>
</organism>
<dbReference type="InterPro" id="IPR028081">
    <property type="entry name" value="Leu-bd"/>
</dbReference>
<dbReference type="STRING" id="246191.SAMN05660337_1489"/>
<dbReference type="PROSITE" id="PS51257">
    <property type="entry name" value="PROKAR_LIPOPROTEIN"/>
    <property type="match status" value="1"/>
</dbReference>
<evidence type="ECO:0000313" key="5">
    <source>
        <dbReference type="Proteomes" id="UP000199053"/>
    </source>
</evidence>
<dbReference type="CDD" id="cd19978">
    <property type="entry name" value="PBP1_ABC_ligand_binding-like"/>
    <property type="match status" value="1"/>
</dbReference>
<comment type="similarity">
    <text evidence="1">Belongs to the leucine-binding protein family.</text>
</comment>
<dbReference type="PANTHER" id="PTHR47235:SF1">
    <property type="entry name" value="BLR6548 PROTEIN"/>
    <property type="match status" value="1"/>
</dbReference>
<feature type="domain" description="Leucine-binding protein" evidence="3">
    <location>
        <begin position="37"/>
        <end position="384"/>
    </location>
</feature>
<dbReference type="Proteomes" id="UP000199053">
    <property type="component" value="Unassembled WGS sequence"/>
</dbReference>
<proteinExistence type="inferred from homology"/>
<name>A0A1G9FCR6_9BACT</name>
<dbReference type="AlphaFoldDB" id="A0A1G9FCR6"/>
<dbReference type="Gene3D" id="3.40.50.2300">
    <property type="match status" value="2"/>
</dbReference>
<accession>A0A1G9FCR6</accession>
<dbReference type="OrthoDB" id="9777352at2"/>
<dbReference type="Pfam" id="PF13458">
    <property type="entry name" value="Peripla_BP_6"/>
    <property type="match status" value="1"/>
</dbReference>
<reference evidence="5" key="1">
    <citation type="submission" date="2016-10" db="EMBL/GenBank/DDBJ databases">
        <authorList>
            <person name="Varghese N."/>
            <person name="Submissions S."/>
        </authorList>
    </citation>
    <scope>NUCLEOTIDE SEQUENCE [LARGE SCALE GENOMIC DNA]</scope>
    <source>
        <strain evidence="5">DSM 16995</strain>
    </source>
</reference>
<evidence type="ECO:0000259" key="3">
    <source>
        <dbReference type="Pfam" id="PF13458"/>
    </source>
</evidence>
<protein>
    <submittedName>
        <fullName evidence="4">ABC-type branched-chain amino acid transport system, substrate-binding protein</fullName>
    </submittedName>
</protein>
<keyword evidence="2" id="KW-0732">Signal</keyword>
<dbReference type="EMBL" id="FNGA01000002">
    <property type="protein sequence ID" value="SDK86215.1"/>
    <property type="molecule type" value="Genomic_DNA"/>
</dbReference>